<dbReference type="CDD" id="cd00063">
    <property type="entry name" value="FN3"/>
    <property type="match status" value="1"/>
</dbReference>
<dbReference type="PANTHER" id="PTHR36842:SF1">
    <property type="entry name" value="PROTEIN TOLB"/>
    <property type="match status" value="1"/>
</dbReference>
<dbReference type="SUPFAM" id="SSF49299">
    <property type="entry name" value="PKD domain"/>
    <property type="match status" value="2"/>
</dbReference>
<name>A0A9X0WHW2_9GAMM</name>
<feature type="domain" description="PKD" evidence="2">
    <location>
        <begin position="204"/>
        <end position="271"/>
    </location>
</feature>
<dbReference type="CDD" id="cd00146">
    <property type="entry name" value="PKD"/>
    <property type="match status" value="2"/>
</dbReference>
<dbReference type="InterPro" id="IPR003961">
    <property type="entry name" value="FN3_dom"/>
</dbReference>
<gene>
    <name evidence="4" type="ORF">CKO25_09340</name>
</gene>
<evidence type="ECO:0000313" key="5">
    <source>
        <dbReference type="Proteomes" id="UP001138802"/>
    </source>
</evidence>
<feature type="compositionally biased region" description="Polar residues" evidence="1">
    <location>
        <begin position="255"/>
        <end position="265"/>
    </location>
</feature>
<feature type="domain" description="PKD" evidence="2">
    <location>
        <begin position="121"/>
        <end position="197"/>
    </location>
</feature>
<evidence type="ECO:0000259" key="2">
    <source>
        <dbReference type="PROSITE" id="PS50093"/>
    </source>
</evidence>
<dbReference type="EMBL" id="NRSD01000007">
    <property type="protein sequence ID" value="MBK1644848.1"/>
    <property type="molecule type" value="Genomic_DNA"/>
</dbReference>
<feature type="domain" description="Fibronectin type-III" evidence="3">
    <location>
        <begin position="23"/>
        <end position="112"/>
    </location>
</feature>
<evidence type="ECO:0000313" key="4">
    <source>
        <dbReference type="EMBL" id="MBK1644848.1"/>
    </source>
</evidence>
<comment type="caution">
    <text evidence="4">The sequence shown here is derived from an EMBL/GenBank/DDBJ whole genome shotgun (WGS) entry which is preliminary data.</text>
</comment>
<dbReference type="PROSITE" id="PS50093">
    <property type="entry name" value="PKD"/>
    <property type="match status" value="2"/>
</dbReference>
<feature type="non-terminal residue" evidence="4">
    <location>
        <position position="271"/>
    </location>
</feature>
<organism evidence="4 5">
    <name type="scientific">Thiocapsa imhoffii</name>
    <dbReference type="NCBI Taxonomy" id="382777"/>
    <lineage>
        <taxon>Bacteria</taxon>
        <taxon>Pseudomonadati</taxon>
        <taxon>Pseudomonadota</taxon>
        <taxon>Gammaproteobacteria</taxon>
        <taxon>Chromatiales</taxon>
        <taxon>Chromatiaceae</taxon>
        <taxon>Thiocapsa</taxon>
    </lineage>
</organism>
<feature type="region of interest" description="Disordered" evidence="1">
    <location>
        <begin position="230"/>
        <end position="271"/>
    </location>
</feature>
<dbReference type="SMART" id="SM00060">
    <property type="entry name" value="FN3"/>
    <property type="match status" value="1"/>
</dbReference>
<evidence type="ECO:0000259" key="3">
    <source>
        <dbReference type="PROSITE" id="PS50853"/>
    </source>
</evidence>
<dbReference type="Pfam" id="PF00041">
    <property type="entry name" value="fn3"/>
    <property type="match status" value="1"/>
</dbReference>
<dbReference type="SUPFAM" id="SSF49265">
    <property type="entry name" value="Fibronectin type III"/>
    <property type="match status" value="1"/>
</dbReference>
<evidence type="ECO:0008006" key="6">
    <source>
        <dbReference type="Google" id="ProtNLM"/>
    </source>
</evidence>
<dbReference type="InterPro" id="IPR035986">
    <property type="entry name" value="PKD_dom_sf"/>
</dbReference>
<dbReference type="SMART" id="SM00089">
    <property type="entry name" value="PKD"/>
    <property type="match status" value="2"/>
</dbReference>
<dbReference type="PANTHER" id="PTHR36842">
    <property type="entry name" value="PROTEIN TOLB HOMOLOG"/>
    <property type="match status" value="1"/>
</dbReference>
<dbReference type="InterPro" id="IPR000601">
    <property type="entry name" value="PKD_dom"/>
</dbReference>
<dbReference type="Gene3D" id="2.60.40.10">
    <property type="entry name" value="Immunoglobulins"/>
    <property type="match status" value="3"/>
</dbReference>
<dbReference type="InterPro" id="IPR036116">
    <property type="entry name" value="FN3_sf"/>
</dbReference>
<dbReference type="Proteomes" id="UP001138802">
    <property type="component" value="Unassembled WGS sequence"/>
</dbReference>
<evidence type="ECO:0000256" key="1">
    <source>
        <dbReference type="SAM" id="MobiDB-lite"/>
    </source>
</evidence>
<reference evidence="4 5" key="1">
    <citation type="journal article" date="2020" name="Microorganisms">
        <title>Osmotic Adaptation and Compatible Solute Biosynthesis of Phototrophic Bacteria as Revealed from Genome Analyses.</title>
        <authorList>
            <person name="Imhoff J.F."/>
            <person name="Rahn T."/>
            <person name="Kunzel S."/>
            <person name="Keller A."/>
            <person name="Neulinger S.C."/>
        </authorList>
    </citation>
    <scope>NUCLEOTIDE SEQUENCE [LARGE SCALE GENOMIC DNA]</scope>
    <source>
        <strain evidence="4 5">DSM 21303</strain>
    </source>
</reference>
<proteinExistence type="predicted"/>
<accession>A0A9X0WHW2</accession>
<keyword evidence="5" id="KW-1185">Reference proteome</keyword>
<dbReference type="AlphaFoldDB" id="A0A9X0WHW2"/>
<dbReference type="InterPro" id="IPR013783">
    <property type="entry name" value="Ig-like_fold"/>
</dbReference>
<dbReference type="Pfam" id="PF18911">
    <property type="entry name" value="PKD_4"/>
    <property type="match status" value="2"/>
</dbReference>
<dbReference type="InterPro" id="IPR022409">
    <property type="entry name" value="PKD/Chitinase_dom"/>
</dbReference>
<dbReference type="FunFam" id="2.60.40.10:FF:000270">
    <property type="entry name" value="Cell surface protein"/>
    <property type="match status" value="1"/>
</dbReference>
<sequence>MFADRLTLKNQRVRLMTIMLGVALLAMFGVVSSSVAGTATLTWNGVEGASGYRVFYGTSSRSYQEVRDVGVQTNATVTNLSPGTRYFFALQAYAGSLNSGFSEEVNGVVPGAGGDPVIDPPKALFQTSVNEGEAPLRVIFSDRSEGDIDSWFWRFGDGATSDQPSPQHTYQQPGQYTAVLEVRGPGGSDSQTTQIRVLEPVPPPVAGFSVDVSSGTAPLRVRFTDGSSGAISTRQWSFGDGGSSGAVNPEHTYQAPGTYSVQLTVTGPGGQ</sequence>
<protein>
    <recommendedName>
        <fullName evidence="6">PKD domain-containing protein</fullName>
    </recommendedName>
</protein>
<dbReference type="PROSITE" id="PS50853">
    <property type="entry name" value="FN3"/>
    <property type="match status" value="1"/>
</dbReference>